<evidence type="ECO:0000313" key="1">
    <source>
        <dbReference type="EMBL" id="KAE8371540.1"/>
    </source>
</evidence>
<evidence type="ECO:0000313" key="2">
    <source>
        <dbReference type="Proteomes" id="UP000326198"/>
    </source>
</evidence>
<protein>
    <submittedName>
        <fullName evidence="1">Uncharacterized protein</fullName>
    </submittedName>
</protein>
<dbReference type="Proteomes" id="UP000326198">
    <property type="component" value="Unassembled WGS sequence"/>
</dbReference>
<dbReference type="OrthoDB" id="4475318at2759"/>
<reference evidence="1 2" key="1">
    <citation type="submission" date="2019-04" db="EMBL/GenBank/DDBJ databases">
        <title>Friends and foes A comparative genomics studyof 23 Aspergillus species from section Flavi.</title>
        <authorList>
            <consortium name="DOE Joint Genome Institute"/>
            <person name="Kjaerbolling I."/>
            <person name="Vesth T."/>
            <person name="Frisvad J.C."/>
            <person name="Nybo J.L."/>
            <person name="Theobald S."/>
            <person name="Kildgaard S."/>
            <person name="Isbrandt T."/>
            <person name="Kuo A."/>
            <person name="Sato A."/>
            <person name="Lyhne E.K."/>
            <person name="Kogle M.E."/>
            <person name="Wiebenga A."/>
            <person name="Kun R.S."/>
            <person name="Lubbers R.J."/>
            <person name="Makela M.R."/>
            <person name="Barry K."/>
            <person name="Chovatia M."/>
            <person name="Clum A."/>
            <person name="Daum C."/>
            <person name="Haridas S."/>
            <person name="He G."/>
            <person name="LaButti K."/>
            <person name="Lipzen A."/>
            <person name="Mondo S."/>
            <person name="Riley R."/>
            <person name="Salamov A."/>
            <person name="Simmons B.A."/>
            <person name="Magnuson J.K."/>
            <person name="Henrissat B."/>
            <person name="Mortensen U.H."/>
            <person name="Larsen T.O."/>
            <person name="Devries R.P."/>
            <person name="Grigoriev I.V."/>
            <person name="Machida M."/>
            <person name="Baker S.E."/>
            <person name="Andersen M.R."/>
        </authorList>
    </citation>
    <scope>NUCLEOTIDE SEQUENCE [LARGE SCALE GENOMIC DNA]</scope>
    <source>
        <strain evidence="1 2">IBT 29228</strain>
    </source>
</reference>
<keyword evidence="2" id="KW-1185">Reference proteome</keyword>
<organism evidence="1 2">
    <name type="scientific">Aspergillus bertholletiae</name>
    <dbReference type="NCBI Taxonomy" id="1226010"/>
    <lineage>
        <taxon>Eukaryota</taxon>
        <taxon>Fungi</taxon>
        <taxon>Dikarya</taxon>
        <taxon>Ascomycota</taxon>
        <taxon>Pezizomycotina</taxon>
        <taxon>Eurotiomycetes</taxon>
        <taxon>Eurotiomycetidae</taxon>
        <taxon>Eurotiales</taxon>
        <taxon>Aspergillaceae</taxon>
        <taxon>Aspergillus</taxon>
        <taxon>Aspergillus subgen. Circumdati</taxon>
    </lineage>
</organism>
<proteinExistence type="predicted"/>
<sequence length="130" mass="14919">MAHHSPWTIDRHMKSIKETIDLKDLDQEGWDIESEYSESELDEDIFLNDYTTETFGAGIGRDTGYRHLTSDDSKYDEESVSSSNNDEVEGIVVLGEREVEAADGVKRQFLVKCWVDEKHKDLFIELMGLS</sequence>
<accession>A0A5N7ARZ9</accession>
<dbReference type="EMBL" id="ML736417">
    <property type="protein sequence ID" value="KAE8371540.1"/>
    <property type="molecule type" value="Genomic_DNA"/>
</dbReference>
<dbReference type="AlphaFoldDB" id="A0A5N7ARZ9"/>
<name>A0A5N7ARZ9_9EURO</name>
<gene>
    <name evidence="1" type="ORF">BDV26DRAFT_298703</name>
</gene>